<keyword evidence="9" id="KW-0812">Transmembrane</keyword>
<evidence type="ECO:0000256" key="13">
    <source>
        <dbReference type="ARBA" id="ARBA00022833"/>
    </source>
</evidence>
<dbReference type="PROSITE" id="PS50089">
    <property type="entry name" value="ZF_RING_2"/>
    <property type="match status" value="1"/>
</dbReference>
<dbReference type="GO" id="GO:0005778">
    <property type="term" value="C:peroxisomal membrane"/>
    <property type="evidence" value="ECO:0007669"/>
    <property type="project" value="UniProtKB-SubCell"/>
</dbReference>
<keyword evidence="11 19" id="KW-0863">Zinc-finger</keyword>
<name>A0AAE8MUL0_9PEZI</name>
<dbReference type="PANTHER" id="PTHR23350:SF0">
    <property type="entry name" value="PEROXISOME BIOGENESIS FACTOR 10"/>
    <property type="match status" value="1"/>
</dbReference>
<keyword evidence="6" id="KW-0813">Transport</keyword>
<evidence type="ECO:0000256" key="5">
    <source>
        <dbReference type="ARBA" id="ARBA00012483"/>
    </source>
</evidence>
<keyword evidence="10" id="KW-0479">Metal-binding</keyword>
<keyword evidence="22" id="KW-1185">Reference proteome</keyword>
<dbReference type="AlphaFoldDB" id="A0AAE8MUL0"/>
<dbReference type="GO" id="GO:0061630">
    <property type="term" value="F:ubiquitin protein ligase activity"/>
    <property type="evidence" value="ECO:0007669"/>
    <property type="project" value="UniProtKB-EC"/>
</dbReference>
<evidence type="ECO:0000256" key="16">
    <source>
        <dbReference type="ARBA" id="ARBA00023136"/>
    </source>
</evidence>
<evidence type="ECO:0000259" key="20">
    <source>
        <dbReference type="PROSITE" id="PS50089"/>
    </source>
</evidence>
<evidence type="ECO:0000256" key="4">
    <source>
        <dbReference type="ARBA" id="ARBA00008704"/>
    </source>
</evidence>
<keyword evidence="16" id="KW-0472">Membrane</keyword>
<evidence type="ECO:0000313" key="21">
    <source>
        <dbReference type="EMBL" id="SPO00889.1"/>
    </source>
</evidence>
<gene>
    <name evidence="21" type="ORF">DNG_03637</name>
</gene>
<dbReference type="InterPro" id="IPR006845">
    <property type="entry name" value="Pex_N"/>
</dbReference>
<dbReference type="PROSITE" id="PS00518">
    <property type="entry name" value="ZF_RING_1"/>
    <property type="match status" value="1"/>
</dbReference>
<comment type="subcellular location">
    <subcellularLocation>
        <location evidence="2">Peroxisome membrane</location>
        <topology evidence="2">Multi-pass membrane protein</topology>
    </subcellularLocation>
</comment>
<evidence type="ECO:0000256" key="19">
    <source>
        <dbReference type="PROSITE-ProRule" id="PRU00175"/>
    </source>
</evidence>
<comment type="catalytic activity">
    <reaction evidence="1">
        <text>S-ubiquitinyl-[E2 ubiquitin-conjugating enzyme]-L-cysteine + [acceptor protein]-L-lysine = [E2 ubiquitin-conjugating enzyme]-L-cysteine + N(6)-ubiquitinyl-[acceptor protein]-L-lysine.</text>
        <dbReference type="EC" id="2.3.2.27"/>
    </reaction>
</comment>
<protein>
    <recommendedName>
        <fullName evidence="5">RING-type E3 ubiquitin transferase</fullName>
        <ecNumber evidence="5">2.3.2.27</ecNumber>
    </recommendedName>
    <alternativeName>
        <fullName evidence="18">Peroxin-10</fullName>
    </alternativeName>
</protein>
<dbReference type="PANTHER" id="PTHR23350">
    <property type="entry name" value="PEROXISOME ASSEMBLY PROTEIN 10"/>
    <property type="match status" value="1"/>
</dbReference>
<organism evidence="21 22">
    <name type="scientific">Cephalotrichum gorgonifer</name>
    <dbReference type="NCBI Taxonomy" id="2041049"/>
    <lineage>
        <taxon>Eukaryota</taxon>
        <taxon>Fungi</taxon>
        <taxon>Dikarya</taxon>
        <taxon>Ascomycota</taxon>
        <taxon>Pezizomycotina</taxon>
        <taxon>Sordariomycetes</taxon>
        <taxon>Hypocreomycetidae</taxon>
        <taxon>Microascales</taxon>
        <taxon>Microascaceae</taxon>
        <taxon>Cephalotrichum</taxon>
    </lineage>
</organism>
<comment type="caution">
    <text evidence="21">The sequence shown here is derived from an EMBL/GenBank/DDBJ whole genome shotgun (WGS) entry which is preliminary data.</text>
</comment>
<evidence type="ECO:0000313" key="22">
    <source>
        <dbReference type="Proteomes" id="UP001187682"/>
    </source>
</evidence>
<dbReference type="SMART" id="SM00184">
    <property type="entry name" value="RING"/>
    <property type="match status" value="1"/>
</dbReference>
<dbReference type="InterPro" id="IPR001841">
    <property type="entry name" value="Znf_RING"/>
</dbReference>
<dbReference type="Pfam" id="PF13639">
    <property type="entry name" value="zf-RING_2"/>
    <property type="match status" value="1"/>
</dbReference>
<keyword evidence="8" id="KW-0808">Transferase</keyword>
<keyword evidence="13" id="KW-0862">Zinc</keyword>
<evidence type="ECO:0000256" key="14">
    <source>
        <dbReference type="ARBA" id="ARBA00022927"/>
    </source>
</evidence>
<evidence type="ECO:0000256" key="17">
    <source>
        <dbReference type="ARBA" id="ARBA00023140"/>
    </source>
</evidence>
<evidence type="ECO:0000256" key="1">
    <source>
        <dbReference type="ARBA" id="ARBA00000900"/>
    </source>
</evidence>
<dbReference type="SUPFAM" id="SSF57850">
    <property type="entry name" value="RING/U-box"/>
    <property type="match status" value="1"/>
</dbReference>
<keyword evidence="7" id="KW-0962">Peroxisome biogenesis</keyword>
<accession>A0AAE8MUL0</accession>
<evidence type="ECO:0000256" key="18">
    <source>
        <dbReference type="ARBA" id="ARBA00041230"/>
    </source>
</evidence>
<dbReference type="InterPro" id="IPR025654">
    <property type="entry name" value="PEX2/10"/>
</dbReference>
<evidence type="ECO:0000256" key="12">
    <source>
        <dbReference type="ARBA" id="ARBA00022786"/>
    </source>
</evidence>
<evidence type="ECO:0000256" key="11">
    <source>
        <dbReference type="ARBA" id="ARBA00022771"/>
    </source>
</evidence>
<evidence type="ECO:0000256" key="3">
    <source>
        <dbReference type="ARBA" id="ARBA00004906"/>
    </source>
</evidence>
<evidence type="ECO:0000256" key="15">
    <source>
        <dbReference type="ARBA" id="ARBA00022989"/>
    </source>
</evidence>
<dbReference type="Proteomes" id="UP001187682">
    <property type="component" value="Unassembled WGS sequence"/>
</dbReference>
<evidence type="ECO:0000256" key="7">
    <source>
        <dbReference type="ARBA" id="ARBA00022593"/>
    </source>
</evidence>
<evidence type="ECO:0000256" key="2">
    <source>
        <dbReference type="ARBA" id="ARBA00004585"/>
    </source>
</evidence>
<sequence>MAAAPPTTPYPFAAAPDIIRSHQKDAYFTGSLSNTLTSLHRSLLGARSAHAWAPESRLASSLLYLSLTTLVGNRTLGEEYTDVIQLHASNSSLPSLPRRATYILASVLAPYLAGKLLPRFRARLRAALEARAKKLAERGSGSGREARTWRYVLENLSVITSSTPLHALSLAVFYFSGTYYEVAKRILGLRYIFTRKVPDTPDRVGYEVLGALLAVQLATQTYLHIRSVLAPAAEPRQEARSVSADAYAAEVDVSLSDNAYASNNELLVSSTLPAPGQTQVGGGALDIETATHTPVLAGPRYDLADDSVMGYIRGGQQRKCTLCLEALRDPAATQCGHVFCWGCIGDWVREKPECPLCRREAMVQHILPLRVV</sequence>
<comment type="pathway">
    <text evidence="3">Protein modification; protein ubiquitination.</text>
</comment>
<evidence type="ECO:0000256" key="6">
    <source>
        <dbReference type="ARBA" id="ARBA00022448"/>
    </source>
</evidence>
<evidence type="ECO:0000256" key="10">
    <source>
        <dbReference type="ARBA" id="ARBA00022723"/>
    </source>
</evidence>
<comment type="similarity">
    <text evidence="4">Belongs to the pex2/pex10/pex12 family.</text>
</comment>
<dbReference type="EC" id="2.3.2.27" evidence="5"/>
<proteinExistence type="inferred from homology"/>
<keyword evidence="15" id="KW-1133">Transmembrane helix</keyword>
<dbReference type="InterPro" id="IPR017907">
    <property type="entry name" value="Znf_RING_CS"/>
</dbReference>
<dbReference type="GO" id="GO:0008270">
    <property type="term" value="F:zinc ion binding"/>
    <property type="evidence" value="ECO:0007669"/>
    <property type="project" value="UniProtKB-KW"/>
</dbReference>
<dbReference type="EMBL" id="ONZQ02000004">
    <property type="protein sequence ID" value="SPO00889.1"/>
    <property type="molecule type" value="Genomic_DNA"/>
</dbReference>
<evidence type="ECO:0000256" key="8">
    <source>
        <dbReference type="ARBA" id="ARBA00022679"/>
    </source>
</evidence>
<reference evidence="21" key="1">
    <citation type="submission" date="2018-03" db="EMBL/GenBank/DDBJ databases">
        <authorList>
            <person name="Guldener U."/>
        </authorList>
    </citation>
    <scope>NUCLEOTIDE SEQUENCE</scope>
</reference>
<dbReference type="FunFam" id="3.30.40.10:FF:000395">
    <property type="entry name" value="Putative Peroxisome biosynthesis protein (Peroxin-10)"/>
    <property type="match status" value="1"/>
</dbReference>
<keyword evidence="12" id="KW-0833">Ubl conjugation pathway</keyword>
<feature type="domain" description="RING-type" evidence="20">
    <location>
        <begin position="320"/>
        <end position="358"/>
    </location>
</feature>
<dbReference type="Pfam" id="PF04757">
    <property type="entry name" value="Pex2_Pex12"/>
    <property type="match status" value="1"/>
</dbReference>
<keyword evidence="17" id="KW-0576">Peroxisome</keyword>
<dbReference type="GO" id="GO:0016567">
    <property type="term" value="P:protein ubiquitination"/>
    <property type="evidence" value="ECO:0007669"/>
    <property type="project" value="UniProtKB-ARBA"/>
</dbReference>
<dbReference type="Gene3D" id="3.30.40.10">
    <property type="entry name" value="Zinc/RING finger domain, C3HC4 (zinc finger)"/>
    <property type="match status" value="1"/>
</dbReference>
<dbReference type="InterPro" id="IPR013083">
    <property type="entry name" value="Znf_RING/FYVE/PHD"/>
</dbReference>
<evidence type="ECO:0000256" key="9">
    <source>
        <dbReference type="ARBA" id="ARBA00022692"/>
    </source>
</evidence>
<dbReference type="CDD" id="cd16527">
    <property type="entry name" value="RING-HC_PEX10"/>
    <property type="match status" value="1"/>
</dbReference>
<keyword evidence="14" id="KW-0653">Protein transport</keyword>
<dbReference type="GO" id="GO:0016562">
    <property type="term" value="P:protein import into peroxisome matrix, receptor recycling"/>
    <property type="evidence" value="ECO:0007669"/>
    <property type="project" value="UniProtKB-ARBA"/>
</dbReference>